<feature type="region of interest" description="Disordered" evidence="1">
    <location>
        <begin position="1"/>
        <end position="22"/>
    </location>
</feature>
<evidence type="ECO:0000313" key="2">
    <source>
        <dbReference type="EMBL" id="KAH1114705.1"/>
    </source>
</evidence>
<evidence type="ECO:0000256" key="1">
    <source>
        <dbReference type="SAM" id="MobiDB-lite"/>
    </source>
</evidence>
<gene>
    <name evidence="2" type="ORF">J1N35_008083</name>
</gene>
<accession>A0A9D4AG58</accession>
<dbReference type="AlphaFoldDB" id="A0A9D4AG58"/>
<feature type="compositionally biased region" description="Basic and acidic residues" evidence="1">
    <location>
        <begin position="11"/>
        <end position="22"/>
    </location>
</feature>
<sequence>MDLSNEPTLSWKDKLVGKGQPDPKKTVEFLYSKDKNEEISANGGEKSKDFISKGKELIVNSDLGVLINDNKVVDEISRELGSKVAQVGYVKMVGLPGSMVSGSLVDSSGDPGWTRASSSKGSSKVIVLKVGQTKL</sequence>
<keyword evidence="3" id="KW-1185">Reference proteome</keyword>
<dbReference type="OrthoDB" id="1048572at2759"/>
<comment type="caution">
    <text evidence="2">The sequence shown here is derived from an EMBL/GenBank/DDBJ whole genome shotgun (WGS) entry which is preliminary data.</text>
</comment>
<proteinExistence type="predicted"/>
<reference evidence="2 3" key="1">
    <citation type="journal article" date="2021" name="Plant Biotechnol. J.">
        <title>Multi-omics assisted identification of the key and species-specific regulatory components of drought-tolerant mechanisms in Gossypium stocksii.</title>
        <authorList>
            <person name="Yu D."/>
            <person name="Ke L."/>
            <person name="Zhang D."/>
            <person name="Wu Y."/>
            <person name="Sun Y."/>
            <person name="Mei J."/>
            <person name="Sun J."/>
            <person name="Sun Y."/>
        </authorList>
    </citation>
    <scope>NUCLEOTIDE SEQUENCE [LARGE SCALE GENOMIC DNA]</scope>
    <source>
        <strain evidence="3">cv. E1</strain>
        <tissue evidence="2">Leaf</tissue>
    </source>
</reference>
<dbReference type="EMBL" id="JAIQCV010000003">
    <property type="protein sequence ID" value="KAH1114705.1"/>
    <property type="molecule type" value="Genomic_DNA"/>
</dbReference>
<protein>
    <submittedName>
        <fullName evidence="2">Uncharacterized protein</fullName>
    </submittedName>
</protein>
<name>A0A9D4AG58_9ROSI</name>
<evidence type="ECO:0000313" key="3">
    <source>
        <dbReference type="Proteomes" id="UP000828251"/>
    </source>
</evidence>
<dbReference type="Proteomes" id="UP000828251">
    <property type="component" value="Unassembled WGS sequence"/>
</dbReference>
<organism evidence="2 3">
    <name type="scientific">Gossypium stocksii</name>
    <dbReference type="NCBI Taxonomy" id="47602"/>
    <lineage>
        <taxon>Eukaryota</taxon>
        <taxon>Viridiplantae</taxon>
        <taxon>Streptophyta</taxon>
        <taxon>Embryophyta</taxon>
        <taxon>Tracheophyta</taxon>
        <taxon>Spermatophyta</taxon>
        <taxon>Magnoliopsida</taxon>
        <taxon>eudicotyledons</taxon>
        <taxon>Gunneridae</taxon>
        <taxon>Pentapetalae</taxon>
        <taxon>rosids</taxon>
        <taxon>malvids</taxon>
        <taxon>Malvales</taxon>
        <taxon>Malvaceae</taxon>
        <taxon>Malvoideae</taxon>
        <taxon>Gossypium</taxon>
    </lineage>
</organism>